<feature type="transmembrane region" description="Helical" evidence="2">
    <location>
        <begin position="103"/>
        <end position="126"/>
    </location>
</feature>
<keyword evidence="2" id="KW-0812">Transmembrane</keyword>
<reference evidence="3 4" key="1">
    <citation type="journal article" date="2021" name="Sci. Rep.">
        <title>Genome sequencing of the multicellular alga Astrephomene provides insights into convergent evolution of germ-soma differentiation.</title>
        <authorList>
            <person name="Yamashita S."/>
            <person name="Yamamoto K."/>
            <person name="Matsuzaki R."/>
            <person name="Suzuki S."/>
            <person name="Yamaguchi H."/>
            <person name="Hirooka S."/>
            <person name="Minakuchi Y."/>
            <person name="Miyagishima S."/>
            <person name="Kawachi M."/>
            <person name="Toyoda A."/>
            <person name="Nozaki H."/>
        </authorList>
    </citation>
    <scope>NUCLEOTIDE SEQUENCE [LARGE SCALE GENOMIC DNA]</scope>
    <source>
        <strain evidence="3 4">NIES-4017</strain>
    </source>
</reference>
<keyword evidence="4" id="KW-1185">Reference proteome</keyword>
<feature type="transmembrane region" description="Helical" evidence="2">
    <location>
        <begin position="316"/>
        <end position="337"/>
    </location>
</feature>
<comment type="caution">
    <text evidence="3">The sequence shown here is derived from an EMBL/GenBank/DDBJ whole genome shotgun (WGS) entry which is preliminary data.</text>
</comment>
<feature type="transmembrane region" description="Helical" evidence="2">
    <location>
        <begin position="201"/>
        <end position="224"/>
    </location>
</feature>
<dbReference type="EMBL" id="BMAR01000009">
    <property type="protein sequence ID" value="GFR44978.1"/>
    <property type="molecule type" value="Genomic_DNA"/>
</dbReference>
<organism evidence="3 4">
    <name type="scientific">Astrephomene gubernaculifera</name>
    <dbReference type="NCBI Taxonomy" id="47775"/>
    <lineage>
        <taxon>Eukaryota</taxon>
        <taxon>Viridiplantae</taxon>
        <taxon>Chlorophyta</taxon>
        <taxon>core chlorophytes</taxon>
        <taxon>Chlorophyceae</taxon>
        <taxon>CS clade</taxon>
        <taxon>Chlamydomonadales</taxon>
        <taxon>Astrephomenaceae</taxon>
        <taxon>Astrephomene</taxon>
    </lineage>
</organism>
<dbReference type="Proteomes" id="UP001054857">
    <property type="component" value="Unassembled WGS sequence"/>
</dbReference>
<feature type="transmembrane region" description="Helical" evidence="2">
    <location>
        <begin position="162"/>
        <end position="180"/>
    </location>
</feature>
<protein>
    <submittedName>
        <fullName evidence="3">Uncharacterized protein</fullName>
    </submittedName>
</protein>
<proteinExistence type="predicted"/>
<feature type="transmembrane region" description="Helical" evidence="2">
    <location>
        <begin position="244"/>
        <end position="262"/>
    </location>
</feature>
<evidence type="ECO:0000256" key="2">
    <source>
        <dbReference type="SAM" id="Phobius"/>
    </source>
</evidence>
<feature type="region of interest" description="Disordered" evidence="1">
    <location>
        <begin position="1"/>
        <end position="77"/>
    </location>
</feature>
<feature type="compositionally biased region" description="Low complexity" evidence="1">
    <location>
        <begin position="39"/>
        <end position="48"/>
    </location>
</feature>
<sequence length="350" mass="37238">MKAPPPSSTQPPPSSPSPAPPPPQQPHASSQLHHRQPHHQQQQQQERQGCGMGAPPPQPQPPGSYYPAKGPYAAPPQPQYSPLPAALLADAASSQALLPSRTALAALLAVPLALWGCAVGAGVAAAEPLKEGAARRDFEHPLIGFDRYVFRVWGPLLPLAPYLVRIAAAAAGNAAARLFTPTSSSMRVVRGMRPAAVQQPRPGVTLPLLSLAVYGAIIAVRVLLYLGHLSFQRAVARVVVSDHLFLGASVVACFQAELLMCLSDIYKAELLRGSDPWVGARQLTVVAAMVTSMFVLVFVYGDMYCTARWYHEPAESLGALAVGAAVFQLPVVVWMWLHGRRGLPRGGGKP</sequence>
<evidence type="ECO:0000313" key="3">
    <source>
        <dbReference type="EMBL" id="GFR44978.1"/>
    </source>
</evidence>
<dbReference type="AlphaFoldDB" id="A0AAD3DQQ9"/>
<accession>A0AAD3DQQ9</accession>
<name>A0AAD3DQQ9_9CHLO</name>
<gene>
    <name evidence="3" type="ORF">Agub_g6288</name>
</gene>
<keyword evidence="2" id="KW-0472">Membrane</keyword>
<feature type="compositionally biased region" description="Pro residues" evidence="1">
    <location>
        <begin position="54"/>
        <end position="64"/>
    </location>
</feature>
<feature type="compositionally biased region" description="Pro residues" evidence="1">
    <location>
        <begin position="1"/>
        <end position="25"/>
    </location>
</feature>
<evidence type="ECO:0000313" key="4">
    <source>
        <dbReference type="Proteomes" id="UP001054857"/>
    </source>
</evidence>
<keyword evidence="2" id="KW-1133">Transmembrane helix</keyword>
<feature type="transmembrane region" description="Helical" evidence="2">
    <location>
        <begin position="283"/>
        <end position="301"/>
    </location>
</feature>
<evidence type="ECO:0000256" key="1">
    <source>
        <dbReference type="SAM" id="MobiDB-lite"/>
    </source>
</evidence>